<dbReference type="Proteomes" id="UP000054826">
    <property type="component" value="Unassembled WGS sequence"/>
</dbReference>
<reference evidence="4 5" key="1">
    <citation type="submission" date="2015-01" db="EMBL/GenBank/DDBJ databases">
        <title>Evolution of Trichinella species and genotypes.</title>
        <authorList>
            <person name="Korhonen P.K."/>
            <person name="Edoardo P."/>
            <person name="Giuseppe L.R."/>
            <person name="Gasser R.B."/>
        </authorList>
    </citation>
    <scope>NUCLEOTIDE SEQUENCE [LARGE SCALE GENOMIC DNA]</scope>
    <source>
        <strain evidence="2">ISS176</strain>
        <strain evidence="1">ISS588</strain>
    </source>
</reference>
<name>A0A0V1H8J2_TRIPS</name>
<gene>
    <name evidence="1" type="ORF">T4B_3278</name>
    <name evidence="3" type="ORF">T4C_2241</name>
    <name evidence="2" type="ORF">T4C_3127</name>
</gene>
<dbReference type="EMBL" id="JYDS01000432">
    <property type="protein sequence ID" value="KRZ06797.1"/>
    <property type="molecule type" value="Genomic_DNA"/>
</dbReference>
<dbReference type="EMBL" id="JYDV01000229">
    <property type="protein sequence ID" value="KRZ24112.1"/>
    <property type="molecule type" value="Genomic_DNA"/>
</dbReference>
<evidence type="ECO:0000313" key="3">
    <source>
        <dbReference type="EMBL" id="KRZ24112.1"/>
    </source>
</evidence>
<evidence type="ECO:0000313" key="1">
    <source>
        <dbReference type="EMBL" id="KRZ06797.1"/>
    </source>
</evidence>
<evidence type="ECO:0000313" key="4">
    <source>
        <dbReference type="Proteomes" id="UP000054805"/>
    </source>
</evidence>
<comment type="caution">
    <text evidence="1">The sequence shown here is derived from an EMBL/GenBank/DDBJ whole genome shotgun (WGS) entry which is preliminary data.</text>
</comment>
<dbReference type="AlphaFoldDB" id="A0A0V1H8J2"/>
<keyword evidence="4" id="KW-1185">Reference proteome</keyword>
<evidence type="ECO:0000313" key="2">
    <source>
        <dbReference type="EMBL" id="KRZ23956.1"/>
    </source>
</evidence>
<dbReference type="Proteomes" id="UP000054805">
    <property type="component" value="Unassembled WGS sequence"/>
</dbReference>
<protein>
    <submittedName>
        <fullName evidence="1">Uncharacterized protein</fullName>
    </submittedName>
</protein>
<proteinExistence type="predicted"/>
<accession>A0A0V1H8J2</accession>
<sequence length="242" mass="27326">MPREPQERTDFSHAFSRHCHDLCRLRVHANPLLRCNMAEILHALAHKHLETDLAEMLLVTPSWPGVSDQLMHCVAHLLIKFRRLAGSSHLFYIPVIVSHLSKQDVDVLGHFGLLWLCNAPAQLLFITEVFFHLDFPAGQLLSISKASQLCHLLGMMLYRLAFTLVQSVQSVNQTIRVTFLDRMRSAAVSSTSRRSCHYLSNQVEPTSRCIMQQVLLDIAIGRCWYTTGAKEVLTTKSLPSAG</sequence>
<evidence type="ECO:0000313" key="5">
    <source>
        <dbReference type="Proteomes" id="UP000054826"/>
    </source>
</evidence>
<organism evidence="1 4">
    <name type="scientific">Trichinella pseudospiralis</name>
    <name type="common">Parasitic roundworm</name>
    <dbReference type="NCBI Taxonomy" id="6337"/>
    <lineage>
        <taxon>Eukaryota</taxon>
        <taxon>Metazoa</taxon>
        <taxon>Ecdysozoa</taxon>
        <taxon>Nematoda</taxon>
        <taxon>Enoplea</taxon>
        <taxon>Dorylaimia</taxon>
        <taxon>Trichinellida</taxon>
        <taxon>Trichinellidae</taxon>
        <taxon>Trichinella</taxon>
    </lineage>
</organism>
<dbReference type="EMBL" id="JYDV01000233">
    <property type="protein sequence ID" value="KRZ23956.1"/>
    <property type="molecule type" value="Genomic_DNA"/>
</dbReference>